<reference evidence="19 20" key="1">
    <citation type="journal article" date="2016" name="Nat. Commun.">
        <title>Thousands of microbial genomes shed light on interconnected biogeochemical processes in an aquifer system.</title>
        <authorList>
            <person name="Anantharaman K."/>
            <person name="Brown C.T."/>
            <person name="Hug L.A."/>
            <person name="Sharon I."/>
            <person name="Castelle C.J."/>
            <person name="Probst A.J."/>
            <person name="Thomas B.C."/>
            <person name="Singh A."/>
            <person name="Wilkins M.J."/>
            <person name="Karaoz U."/>
            <person name="Brodie E.L."/>
            <person name="Williams K.H."/>
            <person name="Hubbard S.S."/>
            <person name="Banfield J.F."/>
        </authorList>
    </citation>
    <scope>NUCLEOTIDE SEQUENCE [LARGE SCALE GENOMIC DNA]</scope>
</reference>
<dbReference type="HAMAP" id="MF_00605">
    <property type="entry name" value="TrmD"/>
    <property type="match status" value="1"/>
</dbReference>
<proteinExistence type="inferred from homology"/>
<evidence type="ECO:0000256" key="3">
    <source>
        <dbReference type="ARBA" id="ARBA00007630"/>
    </source>
</evidence>
<comment type="subunit">
    <text evidence="4 15 17">Homodimer.</text>
</comment>
<evidence type="ECO:0000256" key="10">
    <source>
        <dbReference type="ARBA" id="ARBA00022691"/>
    </source>
</evidence>
<dbReference type="PANTHER" id="PTHR46417:SF1">
    <property type="entry name" value="TRNA (GUANINE-N(1)-)-METHYLTRANSFERASE"/>
    <property type="match status" value="1"/>
</dbReference>
<dbReference type="PIRSF" id="PIRSF000386">
    <property type="entry name" value="tRNA_mtase"/>
    <property type="match status" value="1"/>
</dbReference>
<dbReference type="STRING" id="1817814.A2V81_02095"/>
<evidence type="ECO:0000256" key="8">
    <source>
        <dbReference type="ARBA" id="ARBA00022603"/>
    </source>
</evidence>
<dbReference type="FunFam" id="3.40.1280.10:FF:000001">
    <property type="entry name" value="tRNA (guanine-N(1)-)-methyltransferase"/>
    <property type="match status" value="1"/>
</dbReference>
<comment type="catalytic activity">
    <reaction evidence="14 15 17">
        <text>guanosine(37) in tRNA + S-adenosyl-L-methionine = N(1)-methylguanosine(37) in tRNA + S-adenosyl-L-homocysteine + H(+)</text>
        <dbReference type="Rhea" id="RHEA:36899"/>
        <dbReference type="Rhea" id="RHEA-COMP:10145"/>
        <dbReference type="Rhea" id="RHEA-COMP:10147"/>
        <dbReference type="ChEBI" id="CHEBI:15378"/>
        <dbReference type="ChEBI" id="CHEBI:57856"/>
        <dbReference type="ChEBI" id="CHEBI:59789"/>
        <dbReference type="ChEBI" id="CHEBI:73542"/>
        <dbReference type="ChEBI" id="CHEBI:74269"/>
        <dbReference type="EC" id="2.1.1.228"/>
    </reaction>
</comment>
<comment type="similarity">
    <text evidence="3 15 17">Belongs to the RNA methyltransferase TrmD family.</text>
</comment>
<evidence type="ECO:0000256" key="1">
    <source>
        <dbReference type="ARBA" id="ARBA00002634"/>
    </source>
</evidence>
<dbReference type="InterPro" id="IPR023148">
    <property type="entry name" value="tRNA_m1G_MeTrfase_C_sf"/>
</dbReference>
<comment type="function">
    <text evidence="1 15 17">Specifically methylates guanosine-37 in various tRNAs.</text>
</comment>
<evidence type="ECO:0000259" key="18">
    <source>
        <dbReference type="Pfam" id="PF01746"/>
    </source>
</evidence>
<dbReference type="CDD" id="cd18080">
    <property type="entry name" value="TrmD-like"/>
    <property type="match status" value="1"/>
</dbReference>
<name>A0A1F4XKS7_9BACT</name>
<sequence>MEFHIVTLFPEMLESTLKTSILGRAQKEKKIRVYYYNIRDFGKGKYKQVDDLPYGGGAGMVLMPDPLTQAIEKAKKSAPARTSVIYLTAAGKRLKQTAIERWSKKKAIILICGHYEGIDQRIIDLFVDEEVSIGDFVLTGGELPALVLIDAVSRLLPGVLGSDLSHQEESFSKVLKRKKEYPHYTRPEVFRGLSVPEVLLSGHHAEIAKWRKEHCR</sequence>
<dbReference type="Gene3D" id="1.10.1270.20">
    <property type="entry name" value="tRNA(m1g37)methyltransferase, domain 2"/>
    <property type="match status" value="1"/>
</dbReference>
<evidence type="ECO:0000256" key="6">
    <source>
        <dbReference type="ARBA" id="ARBA00014679"/>
    </source>
</evidence>
<evidence type="ECO:0000256" key="14">
    <source>
        <dbReference type="ARBA" id="ARBA00047783"/>
    </source>
</evidence>
<keyword evidence="11 15" id="KW-0819">tRNA processing</keyword>
<dbReference type="Pfam" id="PF01746">
    <property type="entry name" value="tRNA_m1G_MT"/>
    <property type="match status" value="1"/>
</dbReference>
<feature type="binding site" evidence="15 16">
    <location>
        <begin position="133"/>
        <end position="138"/>
    </location>
    <ligand>
        <name>S-adenosyl-L-methionine</name>
        <dbReference type="ChEBI" id="CHEBI:59789"/>
    </ligand>
</feature>
<dbReference type="EC" id="2.1.1.228" evidence="5 15"/>
<dbReference type="InterPro" id="IPR029028">
    <property type="entry name" value="Alpha/beta_knot_MTases"/>
</dbReference>
<dbReference type="GO" id="GO:0005829">
    <property type="term" value="C:cytosol"/>
    <property type="evidence" value="ECO:0007669"/>
    <property type="project" value="TreeGrafter"/>
</dbReference>
<dbReference type="Gene3D" id="3.40.1280.10">
    <property type="match status" value="1"/>
</dbReference>
<feature type="binding site" evidence="15 16">
    <location>
        <position position="113"/>
    </location>
    <ligand>
        <name>S-adenosyl-L-methionine</name>
        <dbReference type="ChEBI" id="CHEBI:59789"/>
    </ligand>
</feature>
<dbReference type="SUPFAM" id="SSF75217">
    <property type="entry name" value="alpha/beta knot"/>
    <property type="match status" value="1"/>
</dbReference>
<keyword evidence="7 15" id="KW-0963">Cytoplasm</keyword>
<evidence type="ECO:0000256" key="16">
    <source>
        <dbReference type="PIRSR" id="PIRSR000386-1"/>
    </source>
</evidence>
<feature type="domain" description="tRNA methyltransferase TRMD/TRM10-type" evidence="18">
    <location>
        <begin position="1"/>
        <end position="214"/>
    </location>
</feature>
<dbReference type="GO" id="GO:0002939">
    <property type="term" value="P:tRNA N1-guanine methylation"/>
    <property type="evidence" value="ECO:0007669"/>
    <property type="project" value="TreeGrafter"/>
</dbReference>
<comment type="subcellular location">
    <subcellularLocation>
        <location evidence="2 15 17">Cytoplasm</location>
    </subcellularLocation>
</comment>
<evidence type="ECO:0000256" key="17">
    <source>
        <dbReference type="RuleBase" id="RU003464"/>
    </source>
</evidence>
<protein>
    <recommendedName>
        <fullName evidence="6 15">tRNA (guanine-N(1)-)-methyltransferase</fullName>
        <ecNumber evidence="5 15">2.1.1.228</ecNumber>
    </recommendedName>
    <alternativeName>
        <fullName evidence="12 15">M1G-methyltransferase</fullName>
    </alternativeName>
    <alternativeName>
        <fullName evidence="13 15">tRNA [GM37] methyltransferase</fullName>
    </alternativeName>
</protein>
<accession>A0A1F4XKS7</accession>
<dbReference type="EMBL" id="MEWR01000008">
    <property type="protein sequence ID" value="OGC82305.1"/>
    <property type="molecule type" value="Genomic_DNA"/>
</dbReference>
<evidence type="ECO:0000256" key="7">
    <source>
        <dbReference type="ARBA" id="ARBA00022490"/>
    </source>
</evidence>
<dbReference type="InterPro" id="IPR029026">
    <property type="entry name" value="tRNA_m1G_MTases_N"/>
</dbReference>
<evidence type="ECO:0000256" key="15">
    <source>
        <dbReference type="HAMAP-Rule" id="MF_00605"/>
    </source>
</evidence>
<dbReference type="AlphaFoldDB" id="A0A1F4XKS7"/>
<keyword evidence="8 15" id="KW-0489">Methyltransferase</keyword>
<evidence type="ECO:0000256" key="11">
    <source>
        <dbReference type="ARBA" id="ARBA00022694"/>
    </source>
</evidence>
<evidence type="ECO:0000256" key="5">
    <source>
        <dbReference type="ARBA" id="ARBA00012807"/>
    </source>
</evidence>
<dbReference type="NCBIfam" id="TIGR00088">
    <property type="entry name" value="trmD"/>
    <property type="match status" value="1"/>
</dbReference>
<dbReference type="InterPro" id="IPR002649">
    <property type="entry name" value="tRNA_m1G_MeTrfase_TrmD"/>
</dbReference>
<evidence type="ECO:0000256" key="12">
    <source>
        <dbReference type="ARBA" id="ARBA00029736"/>
    </source>
</evidence>
<keyword evidence="10 15" id="KW-0949">S-adenosyl-L-methionine</keyword>
<evidence type="ECO:0000313" key="20">
    <source>
        <dbReference type="Proteomes" id="UP000177614"/>
    </source>
</evidence>
<evidence type="ECO:0000256" key="13">
    <source>
        <dbReference type="ARBA" id="ARBA00033392"/>
    </source>
</evidence>
<gene>
    <name evidence="15" type="primary">trmD</name>
    <name evidence="19" type="ORF">A2V81_02095</name>
</gene>
<dbReference type="GO" id="GO:0052906">
    <property type="term" value="F:tRNA (guanine(37)-N1)-methyltransferase activity"/>
    <property type="evidence" value="ECO:0007669"/>
    <property type="project" value="UniProtKB-UniRule"/>
</dbReference>
<keyword evidence="9 15" id="KW-0808">Transferase</keyword>
<dbReference type="InterPro" id="IPR016009">
    <property type="entry name" value="tRNA_MeTrfase_TRMD/TRM10"/>
</dbReference>
<evidence type="ECO:0000313" key="19">
    <source>
        <dbReference type="EMBL" id="OGC82305.1"/>
    </source>
</evidence>
<evidence type="ECO:0000256" key="9">
    <source>
        <dbReference type="ARBA" id="ARBA00022679"/>
    </source>
</evidence>
<evidence type="ECO:0000256" key="4">
    <source>
        <dbReference type="ARBA" id="ARBA00011738"/>
    </source>
</evidence>
<comment type="caution">
    <text evidence="19">The sequence shown here is derived from an EMBL/GenBank/DDBJ whole genome shotgun (WGS) entry which is preliminary data.</text>
</comment>
<organism evidence="19 20">
    <name type="scientific">Candidatus Abawacabacteria bacterium RBG_16_42_10</name>
    <dbReference type="NCBI Taxonomy" id="1817814"/>
    <lineage>
        <taxon>Bacteria</taxon>
        <taxon>Candidatus Abawacaibacteriota</taxon>
    </lineage>
</organism>
<dbReference type="PANTHER" id="PTHR46417">
    <property type="entry name" value="TRNA (GUANINE-N(1)-)-METHYLTRANSFERASE"/>
    <property type="match status" value="1"/>
</dbReference>
<evidence type="ECO:0000256" key="2">
    <source>
        <dbReference type="ARBA" id="ARBA00004496"/>
    </source>
</evidence>
<dbReference type="Proteomes" id="UP000177614">
    <property type="component" value="Unassembled WGS sequence"/>
</dbReference>
<dbReference type="NCBIfam" id="NF000648">
    <property type="entry name" value="PRK00026.1"/>
    <property type="match status" value="1"/>
</dbReference>